<accession>A0A1I1KXN7</accession>
<evidence type="ECO:0000256" key="4">
    <source>
        <dbReference type="ARBA" id="ARBA00022692"/>
    </source>
</evidence>
<evidence type="ECO:0000256" key="2">
    <source>
        <dbReference type="ARBA" id="ARBA00022448"/>
    </source>
</evidence>
<dbReference type="RefSeq" id="WP_090974620.1">
    <property type="nucleotide sequence ID" value="NZ_FOLL01000017.1"/>
</dbReference>
<dbReference type="SMART" id="SM00965">
    <property type="entry name" value="STN"/>
    <property type="match status" value="1"/>
</dbReference>
<keyword evidence="5 7" id="KW-0472">Membrane</keyword>
<dbReference type="Pfam" id="PF13620">
    <property type="entry name" value="CarboxypepD_reg"/>
    <property type="match status" value="1"/>
</dbReference>
<dbReference type="InterPro" id="IPR023996">
    <property type="entry name" value="TonB-dep_OMP_SusC/RagA"/>
</dbReference>
<dbReference type="InterPro" id="IPR037066">
    <property type="entry name" value="Plug_dom_sf"/>
</dbReference>
<evidence type="ECO:0000259" key="8">
    <source>
        <dbReference type="SMART" id="SM00965"/>
    </source>
</evidence>
<dbReference type="OrthoDB" id="9768177at2"/>
<keyword evidence="3 7" id="KW-1134">Transmembrane beta strand</keyword>
<dbReference type="NCBIfam" id="TIGR04056">
    <property type="entry name" value="OMP_RagA_SusC"/>
    <property type="match status" value="1"/>
</dbReference>
<evidence type="ECO:0000256" key="1">
    <source>
        <dbReference type="ARBA" id="ARBA00004571"/>
    </source>
</evidence>
<protein>
    <submittedName>
        <fullName evidence="9">TonB-linked outer membrane protein, SusC/RagA family</fullName>
    </submittedName>
</protein>
<reference evidence="9 10" key="1">
    <citation type="submission" date="2016-10" db="EMBL/GenBank/DDBJ databases">
        <authorList>
            <person name="de Groot N.N."/>
        </authorList>
    </citation>
    <scope>NUCLEOTIDE SEQUENCE [LARGE SCALE GENOMIC DNA]</scope>
    <source>
        <strain evidence="9 10">DSM 22900</strain>
    </source>
</reference>
<dbReference type="Pfam" id="PF07660">
    <property type="entry name" value="STN"/>
    <property type="match status" value="1"/>
</dbReference>
<comment type="subcellular location">
    <subcellularLocation>
        <location evidence="1 7">Cell outer membrane</location>
        <topology evidence="1 7">Multi-pass membrane protein</topology>
    </subcellularLocation>
</comment>
<keyword evidence="4 7" id="KW-0812">Transmembrane</keyword>
<proteinExistence type="inferred from homology"/>
<dbReference type="NCBIfam" id="TIGR04057">
    <property type="entry name" value="SusC_RagA_signa"/>
    <property type="match status" value="1"/>
</dbReference>
<name>A0A1I1KXN7_9SPHI</name>
<dbReference type="Proteomes" id="UP000199577">
    <property type="component" value="Unassembled WGS sequence"/>
</dbReference>
<dbReference type="InterPro" id="IPR039426">
    <property type="entry name" value="TonB-dep_rcpt-like"/>
</dbReference>
<evidence type="ECO:0000256" key="5">
    <source>
        <dbReference type="ARBA" id="ARBA00023136"/>
    </source>
</evidence>
<sequence length="1197" mass="132933">MYKKYTLNIGIGSAVYQKYVRIMQLTTVLLIAALMQVSAASFAQKITVSLKNAPIETILREIRQQSGFDLYYDGRIIPKHKRVDFTVADASVEEALTQLLRGLPLSYQVDGRMIAITERKNEIPPPTTATTLILAYPEVRGRVVDSVGNPLAGASVRVLNDKGKRTTLQTKTDGNGYFELKNVPEGYQLELSYIGYVSTTVVAAADIGSVVLKAVPSELEEVEVMVNTGYQSLKANEINGEIVHIDNRTLNLQAGTNILDRLNGVTNGLTFNIGKNNYNNPQNKTNIVIRGHSTLNGPLDPLIVLDNFVYEGDIENINPNDVASVAILKDAAATSIYGARGGNGVIVITTKKGQFNQPLSIQGNVSAIVTAAPNLFDVPQLPSADYIGIEEMMFKNGYFNGILNSLTTPLTPAVKVFADRSAGKISAADSAAMIDWLKTVDTRRQYQDAFYGKALTKQYAVNVGGGSAKYNWLLSASRDENTDHYGSTSGKNNANLHHTFKPIKPLTIQTSVYYTGRRGTQDMVEPFGSLTRVGSRQSVPYVPLFDPSGNVLPIYRGYSQHYLDTVGQGDLLDWYFYPTIDRTQDRRISEISELSASIQTRYDIIPGLSAQVMYHVQQQKSDISNEHDGDSYYTRDLINRFAQIGENDRTVKYIVPLGGIISRSQAAVKSYNFRSQLNFNRRFAQHNVQAMMGFEMREVSTEGFSSTTYGYINDPLSYQSVDHVNSYPTRPSSSSSILGAPIIEPSVINRFVSIYGNFSYLFLDKYSVSASARKDGSNLYGVSTNEKWKPLWSVGLGYDLSKESFFSSKTINSLRFKASLGYSGNVDLRKSAVPVIGFTTNAPQDGGFPRGNIGTIPNPSLKWEQVRQVNLGADFALFRNRLRGSVSYYFKDGTDLYGPRRYDYLVWGAQSTLITNVANMSGKGIDIALDGRVVDQNDGLKWDMALIYNFNRSITKDYFYADDKDNLARVLSSSGSMITPVVGKPLYALAAFRWGGLDAEGNPQGYLNGELSNDYAAIINAGYGHAEKSGGVVYIGPAVPEHFGAFRQELQFKRVSLQLNMTYKFGYFFRNSTIMYSSLINNGYAHPDYLKRWKNPGDEHTTNVPSFIYPQTIYGRDDIYSNSEIHIEKGDHIRLQFVQIGYHLDQRIIPYFSSVNLYLNVSNLGVVWKAAKKVKDPDYPDQVLPGKTFSFGLRFGI</sequence>
<dbReference type="EMBL" id="FOLL01000017">
    <property type="protein sequence ID" value="SFC65587.1"/>
    <property type="molecule type" value="Genomic_DNA"/>
</dbReference>
<dbReference type="Gene3D" id="2.60.40.1120">
    <property type="entry name" value="Carboxypeptidase-like, regulatory domain"/>
    <property type="match status" value="1"/>
</dbReference>
<dbReference type="Gene3D" id="2.40.170.20">
    <property type="entry name" value="TonB-dependent receptor, beta-barrel domain"/>
    <property type="match status" value="1"/>
</dbReference>
<evidence type="ECO:0000313" key="9">
    <source>
        <dbReference type="EMBL" id="SFC65587.1"/>
    </source>
</evidence>
<dbReference type="InterPro" id="IPR008969">
    <property type="entry name" value="CarboxyPept-like_regulatory"/>
</dbReference>
<dbReference type="InterPro" id="IPR011662">
    <property type="entry name" value="Secretin/TonB_short_N"/>
</dbReference>
<evidence type="ECO:0000256" key="6">
    <source>
        <dbReference type="ARBA" id="ARBA00023237"/>
    </source>
</evidence>
<dbReference type="AlphaFoldDB" id="A0A1I1KXN7"/>
<dbReference type="Gene3D" id="3.55.50.30">
    <property type="match status" value="1"/>
</dbReference>
<evidence type="ECO:0000256" key="3">
    <source>
        <dbReference type="ARBA" id="ARBA00022452"/>
    </source>
</evidence>
<dbReference type="InterPro" id="IPR012910">
    <property type="entry name" value="Plug_dom"/>
</dbReference>
<evidence type="ECO:0000256" key="7">
    <source>
        <dbReference type="PROSITE-ProRule" id="PRU01360"/>
    </source>
</evidence>
<gene>
    <name evidence="9" type="ORF">SAMN05421747_11788</name>
</gene>
<dbReference type="InterPro" id="IPR023997">
    <property type="entry name" value="TonB-dep_OMP_SusC/RagA_CS"/>
</dbReference>
<dbReference type="InterPro" id="IPR036942">
    <property type="entry name" value="Beta-barrel_TonB_sf"/>
</dbReference>
<dbReference type="Gene3D" id="2.170.130.10">
    <property type="entry name" value="TonB-dependent receptor, plug domain"/>
    <property type="match status" value="1"/>
</dbReference>
<organism evidence="9 10">
    <name type="scientific">Parapedobacter composti</name>
    <dbReference type="NCBI Taxonomy" id="623281"/>
    <lineage>
        <taxon>Bacteria</taxon>
        <taxon>Pseudomonadati</taxon>
        <taxon>Bacteroidota</taxon>
        <taxon>Sphingobacteriia</taxon>
        <taxon>Sphingobacteriales</taxon>
        <taxon>Sphingobacteriaceae</taxon>
        <taxon>Parapedobacter</taxon>
    </lineage>
</organism>
<keyword evidence="10" id="KW-1185">Reference proteome</keyword>
<feature type="domain" description="Secretin/TonB short N-terminal" evidence="8">
    <location>
        <begin position="68"/>
        <end position="119"/>
    </location>
</feature>
<dbReference type="Pfam" id="PF07715">
    <property type="entry name" value="Plug"/>
    <property type="match status" value="1"/>
</dbReference>
<dbReference type="GO" id="GO:0009279">
    <property type="term" value="C:cell outer membrane"/>
    <property type="evidence" value="ECO:0007669"/>
    <property type="project" value="UniProtKB-SubCell"/>
</dbReference>
<keyword evidence="6 7" id="KW-0998">Cell outer membrane</keyword>
<dbReference type="STRING" id="623281.SAMN05421747_11788"/>
<keyword evidence="2 7" id="KW-0813">Transport</keyword>
<comment type="similarity">
    <text evidence="7">Belongs to the TonB-dependent receptor family.</text>
</comment>
<dbReference type="PROSITE" id="PS52016">
    <property type="entry name" value="TONB_DEPENDENT_REC_3"/>
    <property type="match status" value="1"/>
</dbReference>
<evidence type="ECO:0000313" key="10">
    <source>
        <dbReference type="Proteomes" id="UP000199577"/>
    </source>
</evidence>
<dbReference type="SUPFAM" id="SSF56935">
    <property type="entry name" value="Porins"/>
    <property type="match status" value="1"/>
</dbReference>
<dbReference type="SUPFAM" id="SSF49464">
    <property type="entry name" value="Carboxypeptidase regulatory domain-like"/>
    <property type="match status" value="1"/>
</dbReference>